<feature type="region of interest" description="Disordered" evidence="1">
    <location>
        <begin position="83"/>
        <end position="116"/>
    </location>
</feature>
<evidence type="ECO:0000256" key="1">
    <source>
        <dbReference type="SAM" id="MobiDB-lite"/>
    </source>
</evidence>
<feature type="non-terminal residue" evidence="2">
    <location>
        <position position="1"/>
    </location>
</feature>
<evidence type="ECO:0000313" key="2">
    <source>
        <dbReference type="EMBL" id="PKI60714.1"/>
    </source>
</evidence>
<dbReference type="EMBL" id="PGOL01001120">
    <property type="protein sequence ID" value="PKI60714.1"/>
    <property type="molecule type" value="Genomic_DNA"/>
</dbReference>
<reference evidence="2 3" key="1">
    <citation type="submission" date="2017-11" db="EMBL/GenBank/DDBJ databases">
        <title>De-novo sequencing of pomegranate (Punica granatum L.) genome.</title>
        <authorList>
            <person name="Akparov Z."/>
            <person name="Amiraslanov A."/>
            <person name="Hajiyeva S."/>
            <person name="Abbasov M."/>
            <person name="Kaur K."/>
            <person name="Hamwieh A."/>
            <person name="Solovyev V."/>
            <person name="Salamov A."/>
            <person name="Braich B."/>
            <person name="Kosarev P."/>
            <person name="Mahmoud A."/>
            <person name="Hajiyev E."/>
            <person name="Babayeva S."/>
            <person name="Izzatullayeva V."/>
            <person name="Mammadov A."/>
            <person name="Mammadov A."/>
            <person name="Sharifova S."/>
            <person name="Ojaghi J."/>
            <person name="Eynullazada K."/>
            <person name="Bayramov B."/>
            <person name="Abdulazimova A."/>
            <person name="Shahmuradov I."/>
        </authorList>
    </citation>
    <scope>NUCLEOTIDE SEQUENCE [LARGE SCALE GENOMIC DNA]</scope>
    <source>
        <strain evidence="3">cv. AG2017</strain>
        <tissue evidence="2">Leaf</tissue>
    </source>
</reference>
<accession>A0A2I0JWM2</accession>
<name>A0A2I0JWM2_PUNGR</name>
<comment type="caution">
    <text evidence="2">The sequence shown here is derived from an EMBL/GenBank/DDBJ whole genome shotgun (WGS) entry which is preliminary data.</text>
</comment>
<proteinExistence type="predicted"/>
<protein>
    <submittedName>
        <fullName evidence="2">Uncharacterized protein</fullName>
    </submittedName>
</protein>
<evidence type="ECO:0000313" key="3">
    <source>
        <dbReference type="Proteomes" id="UP000233551"/>
    </source>
</evidence>
<keyword evidence="3" id="KW-1185">Reference proteome</keyword>
<dbReference type="AlphaFoldDB" id="A0A2I0JWM2"/>
<feature type="compositionally biased region" description="Basic and acidic residues" evidence="1">
    <location>
        <begin position="102"/>
        <end position="116"/>
    </location>
</feature>
<dbReference type="Proteomes" id="UP000233551">
    <property type="component" value="Unassembled WGS sequence"/>
</dbReference>
<organism evidence="2 3">
    <name type="scientific">Punica granatum</name>
    <name type="common">Pomegranate</name>
    <dbReference type="NCBI Taxonomy" id="22663"/>
    <lineage>
        <taxon>Eukaryota</taxon>
        <taxon>Viridiplantae</taxon>
        <taxon>Streptophyta</taxon>
        <taxon>Embryophyta</taxon>
        <taxon>Tracheophyta</taxon>
        <taxon>Spermatophyta</taxon>
        <taxon>Magnoliopsida</taxon>
        <taxon>eudicotyledons</taxon>
        <taxon>Gunneridae</taxon>
        <taxon>Pentapetalae</taxon>
        <taxon>rosids</taxon>
        <taxon>malvids</taxon>
        <taxon>Myrtales</taxon>
        <taxon>Lythraceae</taxon>
        <taxon>Punica</taxon>
    </lineage>
</organism>
<sequence>ACPSRVPGKVDTPKPRCIGIAHACPDEMKFYKGRLARPPARTSTEPANTQGPHRPVIERGWCIFRDNMIDLINTRFDHREVVERRRTRRPTTSEGALPNSCHDAEMRSGARLSERRPGEVYQSWSSPFLQSEPISSSRANRPSNTNFPLIPRNRLYHCMVEHMSLYATSTSISTIERAISASCEHASTFCMHTPSARSHDAYQASSIP</sequence>
<gene>
    <name evidence="2" type="ORF">CRG98_018892</name>
</gene>